<dbReference type="Proteomes" id="UP001196413">
    <property type="component" value="Unassembled WGS sequence"/>
</dbReference>
<evidence type="ECO:0000313" key="1">
    <source>
        <dbReference type="EMBL" id="KAJ1372487.1"/>
    </source>
</evidence>
<sequence length="100" mass="11446">MLFGLPTQLKMGLTLNIDGSLDLRSSVDTNLCVFISEFKTGHFKAFDKWIERSTLIRKKRKRSTLHYSWLPSNLTVIGAWYLIRYVKGRIAVEGIAIQGD</sequence>
<comment type="caution">
    <text evidence="1">The sequence shown here is derived from an EMBL/GenBank/DDBJ whole genome shotgun (WGS) entry which is preliminary data.</text>
</comment>
<organism evidence="1 2">
    <name type="scientific">Parelaphostrongylus tenuis</name>
    <name type="common">Meningeal worm</name>
    <dbReference type="NCBI Taxonomy" id="148309"/>
    <lineage>
        <taxon>Eukaryota</taxon>
        <taxon>Metazoa</taxon>
        <taxon>Ecdysozoa</taxon>
        <taxon>Nematoda</taxon>
        <taxon>Chromadorea</taxon>
        <taxon>Rhabditida</taxon>
        <taxon>Rhabditina</taxon>
        <taxon>Rhabditomorpha</taxon>
        <taxon>Strongyloidea</taxon>
        <taxon>Metastrongylidae</taxon>
        <taxon>Parelaphostrongylus</taxon>
    </lineage>
</organism>
<keyword evidence="2" id="KW-1185">Reference proteome</keyword>
<reference evidence="1" key="1">
    <citation type="submission" date="2021-06" db="EMBL/GenBank/DDBJ databases">
        <title>Parelaphostrongylus tenuis whole genome reference sequence.</title>
        <authorList>
            <person name="Garwood T.J."/>
            <person name="Larsen P.A."/>
            <person name="Fountain-Jones N.M."/>
            <person name="Garbe J.R."/>
            <person name="Macchietto M.G."/>
            <person name="Kania S.A."/>
            <person name="Gerhold R.W."/>
            <person name="Richards J.E."/>
            <person name="Wolf T.M."/>
        </authorList>
    </citation>
    <scope>NUCLEOTIDE SEQUENCE</scope>
    <source>
        <strain evidence="1">MNPRO001-30</strain>
        <tissue evidence="1">Meninges</tissue>
    </source>
</reference>
<gene>
    <name evidence="1" type="ORF">KIN20_034659</name>
</gene>
<dbReference type="EMBL" id="JAHQIW010007152">
    <property type="protein sequence ID" value="KAJ1372487.1"/>
    <property type="molecule type" value="Genomic_DNA"/>
</dbReference>
<evidence type="ECO:0000313" key="2">
    <source>
        <dbReference type="Proteomes" id="UP001196413"/>
    </source>
</evidence>
<protein>
    <submittedName>
        <fullName evidence="1">Uncharacterized protein</fullName>
    </submittedName>
</protein>
<accession>A0AAD5WJC8</accession>
<dbReference type="AlphaFoldDB" id="A0AAD5WJC8"/>
<proteinExistence type="predicted"/>
<name>A0AAD5WJC8_PARTN</name>